<comment type="caution">
    <text evidence="7">The sequence shown here is derived from an EMBL/GenBank/DDBJ whole genome shotgun (WGS) entry which is preliminary data.</text>
</comment>
<keyword evidence="1" id="KW-0479">Metal-binding</keyword>
<keyword evidence="3" id="KW-0862">Zinc</keyword>
<dbReference type="PROSITE" id="PS50865">
    <property type="entry name" value="ZF_MYND_2"/>
    <property type="match status" value="1"/>
</dbReference>
<evidence type="ECO:0000256" key="2">
    <source>
        <dbReference type="ARBA" id="ARBA00022771"/>
    </source>
</evidence>
<reference evidence="7 8" key="1">
    <citation type="submission" date="2023-08" db="EMBL/GenBank/DDBJ databases">
        <authorList>
            <person name="Palmer J.M."/>
        </authorList>
    </citation>
    <scope>NUCLEOTIDE SEQUENCE [LARGE SCALE GENOMIC DNA]</scope>
    <source>
        <strain evidence="7 8">TWF481</strain>
    </source>
</reference>
<dbReference type="PANTHER" id="PTHR10237:SF15">
    <property type="entry name" value="LD37257P"/>
    <property type="match status" value="1"/>
</dbReference>
<dbReference type="AlphaFoldDB" id="A0AAV9W810"/>
<evidence type="ECO:0000313" key="7">
    <source>
        <dbReference type="EMBL" id="KAK6503241.1"/>
    </source>
</evidence>
<feature type="compositionally biased region" description="Polar residues" evidence="5">
    <location>
        <begin position="801"/>
        <end position="818"/>
    </location>
</feature>
<name>A0AAV9W810_9PEZI</name>
<evidence type="ECO:0000256" key="4">
    <source>
        <dbReference type="PROSITE-ProRule" id="PRU00134"/>
    </source>
</evidence>
<evidence type="ECO:0000313" key="8">
    <source>
        <dbReference type="Proteomes" id="UP001370758"/>
    </source>
</evidence>
<dbReference type="Proteomes" id="UP001370758">
    <property type="component" value="Unassembled WGS sequence"/>
</dbReference>
<dbReference type="InterPro" id="IPR002893">
    <property type="entry name" value="Znf_MYND"/>
</dbReference>
<feature type="region of interest" description="Disordered" evidence="5">
    <location>
        <begin position="789"/>
        <end position="818"/>
    </location>
</feature>
<dbReference type="Pfam" id="PF01753">
    <property type="entry name" value="zf-MYND"/>
    <property type="match status" value="1"/>
</dbReference>
<sequence length="1249" mass="139010">MSTPEFYDGHGFFYPTGNSPAINLVAHIPPEVDAQVLSLGCGDVRNILFTIFTESTDHSGGELRKKYHFTCCDIEGAVIARNILLLAMIMKNENHSTMWSIYYDIFLSEADSQALQRHLDELLSASEDIGSWAKISVGSALTFGSKYTLAVVRRFWSAWAGVLKDVEKQSQRRKSVEQELDKVVKSRGPRGTVLSLSRSGGPLALEVLLPSIDHFDHYWKHGTTDRHKKEPPVSNPTFTLSKFGKKFSVHYGTNPLAGFHLSTAVVPLEFSSGSAKTLFPVNKNSDFTRLVSCAMDEFKLWCNSFVKRQVQGRGAVTICFLVDGALEFCGSISPESDVTGIKEVNESNATSKGYFYNHPMQFNVIDISNLIDHVGTYNILLSVLALLRKDHLSYLSTETLLDYEFDLESETGALFHVFGVDPASLFTLLGITVVDFICGQTSISNISEHQLEVFGKGAQRQVRLIWKWIPSFSPEGISSDRASILPRPKFTYDLLPMIDFLADIYRKLFAIENHAWARRKMAKSIQKAVDRSGPPSSIAINVLQHNTRRTFSLLLQKIKRATSETVNWDELVEKLTMVVTHECGSFVASCFLQEQMVQNHLHGVGTAECFMDDPKTVAIKYGKGLFSKIVQTRSSNLVTCVTISVPMDVFQKLKTRDIKKIGTPPLQMALYSGNLLNNFSIIQRRFGKLDAIDSSDYPGLTIQQGAPILNEDPDGWMGTSDILYSCMVPTWFLLFGDCKVSLGIVSTPGTSLLIPELGIGPMMTLFEASVSNSKIVRLSTKVPSPTSFLNEPMVLKPTGNPGDTESTGPSASESSEPQTEYRLVMVPNFRPKIQAFFTAESPKIDPAFSARINRISYRWSMGDDENLIKLLEDRATISCTRMGSSTVTIYLGPESKVVTFPFPISTETKLLVARKSKYIEIEAALFNSGQVPSYVHFPIEIVSKPVRGIASWNMQRINLDKSPVVAVNVAKYGQKMYEWINSTASFALSKRERANINSQATKYSGDLLSEIKETIHMILVRHLGIQGFQNSTFVLACAGVRGYMLIYVKDIRLDLSGQNVIADCALIPFEDDNLEKITPLIAHNFHHAPLKNSPQEAKAWLQVSASFVERCRTWQHKSDCQYFKSGRVPLSSPELKIGNPPICGCGRGIFPEEFFQDRKIKPLLPFATRAAIGPLFPPPYSMELQNINELIPKLGALNIPSHPKEGECATCGKEAGGDVKLSKCSACMKVEYCSKECQKRDWKAHKKTH</sequence>
<dbReference type="InterPro" id="IPR027974">
    <property type="entry name" value="DUF4470"/>
</dbReference>
<keyword evidence="2 4" id="KW-0863">Zinc-finger</keyword>
<dbReference type="InterPro" id="IPR024119">
    <property type="entry name" value="TF_DEAF-1"/>
</dbReference>
<feature type="domain" description="MYND-type" evidence="6">
    <location>
        <begin position="1208"/>
        <end position="1249"/>
    </location>
</feature>
<dbReference type="GO" id="GO:0005634">
    <property type="term" value="C:nucleus"/>
    <property type="evidence" value="ECO:0007669"/>
    <property type="project" value="TreeGrafter"/>
</dbReference>
<dbReference type="Gene3D" id="6.10.140.2220">
    <property type="match status" value="1"/>
</dbReference>
<dbReference type="PANTHER" id="PTHR10237">
    <property type="entry name" value="DEFORMED EPIDERMAL AUTOREGULATORY FACTOR 1 HOMOLOG SUPPRESSIN"/>
    <property type="match status" value="1"/>
</dbReference>
<organism evidence="7 8">
    <name type="scientific">Arthrobotrys musiformis</name>
    <dbReference type="NCBI Taxonomy" id="47236"/>
    <lineage>
        <taxon>Eukaryota</taxon>
        <taxon>Fungi</taxon>
        <taxon>Dikarya</taxon>
        <taxon>Ascomycota</taxon>
        <taxon>Pezizomycotina</taxon>
        <taxon>Orbiliomycetes</taxon>
        <taxon>Orbiliales</taxon>
        <taxon>Orbiliaceae</taxon>
        <taxon>Arthrobotrys</taxon>
    </lineage>
</organism>
<proteinExistence type="predicted"/>
<gene>
    <name evidence="7" type="ORF">TWF481_008270</name>
</gene>
<keyword evidence="8" id="KW-1185">Reference proteome</keyword>
<evidence type="ECO:0000259" key="6">
    <source>
        <dbReference type="PROSITE" id="PS50865"/>
    </source>
</evidence>
<dbReference type="SUPFAM" id="SSF144232">
    <property type="entry name" value="HIT/MYND zinc finger-like"/>
    <property type="match status" value="1"/>
</dbReference>
<evidence type="ECO:0000256" key="5">
    <source>
        <dbReference type="SAM" id="MobiDB-lite"/>
    </source>
</evidence>
<dbReference type="EMBL" id="JAVHJL010000005">
    <property type="protein sequence ID" value="KAK6503241.1"/>
    <property type="molecule type" value="Genomic_DNA"/>
</dbReference>
<evidence type="ECO:0000256" key="3">
    <source>
        <dbReference type="ARBA" id="ARBA00022833"/>
    </source>
</evidence>
<evidence type="ECO:0000256" key="1">
    <source>
        <dbReference type="ARBA" id="ARBA00022723"/>
    </source>
</evidence>
<protein>
    <recommendedName>
        <fullName evidence="6">MYND-type domain-containing protein</fullName>
    </recommendedName>
</protein>
<dbReference type="Pfam" id="PF14737">
    <property type="entry name" value="DUF4470"/>
    <property type="match status" value="1"/>
</dbReference>
<accession>A0AAV9W810</accession>
<dbReference type="GO" id="GO:0008270">
    <property type="term" value="F:zinc ion binding"/>
    <property type="evidence" value="ECO:0007669"/>
    <property type="project" value="UniProtKB-KW"/>
</dbReference>
<dbReference type="GO" id="GO:0000981">
    <property type="term" value="F:DNA-binding transcription factor activity, RNA polymerase II-specific"/>
    <property type="evidence" value="ECO:0007669"/>
    <property type="project" value="TreeGrafter"/>
</dbReference>